<dbReference type="EMBL" id="CP042433">
    <property type="protein sequence ID" value="QEC57957.1"/>
    <property type="molecule type" value="Genomic_DNA"/>
</dbReference>
<name>A0A5B8UMQ3_9BACT</name>
<dbReference type="GO" id="GO:0005509">
    <property type="term" value="F:calcium ion binding"/>
    <property type="evidence" value="ECO:0007669"/>
    <property type="project" value="InterPro"/>
</dbReference>
<keyword evidence="1" id="KW-0732">Signal</keyword>
<feature type="domain" description="Peptidase C14 caspase" evidence="2">
    <location>
        <begin position="24"/>
        <end position="385"/>
    </location>
</feature>
<proteinExistence type="predicted"/>
<dbReference type="Gene3D" id="3.40.50.1460">
    <property type="match status" value="2"/>
</dbReference>
<accession>A0A5B8UMQ3</accession>
<dbReference type="OrthoDB" id="9812126at2"/>
<evidence type="ECO:0000313" key="3">
    <source>
        <dbReference type="EMBL" id="QEC57957.1"/>
    </source>
</evidence>
<gene>
    <name evidence="3" type="ORF">FSB75_19275</name>
</gene>
<evidence type="ECO:0000313" key="4">
    <source>
        <dbReference type="Proteomes" id="UP000321204"/>
    </source>
</evidence>
<dbReference type="KEGG" id="fgg:FSB75_19275"/>
<keyword evidence="4" id="KW-1185">Reference proteome</keyword>
<dbReference type="SUPFAM" id="SSF103647">
    <property type="entry name" value="TSP type-3 repeat"/>
    <property type="match status" value="1"/>
</dbReference>
<dbReference type="GO" id="GO:0004197">
    <property type="term" value="F:cysteine-type endopeptidase activity"/>
    <property type="evidence" value="ECO:0007669"/>
    <property type="project" value="InterPro"/>
</dbReference>
<dbReference type="Pfam" id="PF00656">
    <property type="entry name" value="Peptidase_C14"/>
    <property type="match status" value="1"/>
</dbReference>
<dbReference type="InterPro" id="IPR011600">
    <property type="entry name" value="Pept_C14_caspase"/>
</dbReference>
<dbReference type="InterPro" id="IPR029030">
    <property type="entry name" value="Caspase-like_dom_sf"/>
</dbReference>
<dbReference type="GO" id="GO:0006508">
    <property type="term" value="P:proteolysis"/>
    <property type="evidence" value="ECO:0007669"/>
    <property type="project" value="InterPro"/>
</dbReference>
<dbReference type="SUPFAM" id="SSF52129">
    <property type="entry name" value="Caspase-like"/>
    <property type="match status" value="1"/>
</dbReference>
<feature type="signal peptide" evidence="1">
    <location>
        <begin position="1"/>
        <end position="21"/>
    </location>
</feature>
<dbReference type="InterPro" id="IPR050452">
    <property type="entry name" value="Metacaspase"/>
</dbReference>
<dbReference type="Proteomes" id="UP000321204">
    <property type="component" value="Chromosome"/>
</dbReference>
<dbReference type="PANTHER" id="PTHR48104">
    <property type="entry name" value="METACASPASE-4"/>
    <property type="match status" value="1"/>
</dbReference>
<feature type="chain" id="PRO_5023011745" evidence="1">
    <location>
        <begin position="22"/>
        <end position="670"/>
    </location>
</feature>
<dbReference type="PANTHER" id="PTHR48104:SF30">
    <property type="entry name" value="METACASPASE-1"/>
    <property type="match status" value="1"/>
</dbReference>
<dbReference type="GO" id="GO:0005737">
    <property type="term" value="C:cytoplasm"/>
    <property type="evidence" value="ECO:0007669"/>
    <property type="project" value="TreeGrafter"/>
</dbReference>
<sequence length="670" mass="74371">MRPLSKLLLSICLFSLLPSNAQDKYAVIVGINDYYSKPGIKSEQSLQGCVNDARAIKKLLLNRFGFKEANVQTLYNAEATRSRVLNLMRQTLKSCKLGDAFVFYYSGHGAWMRNDYEVDSVKKKMSQAMVMSDLYAPGLDCLLTDEDAKKVLNEFVDKKVVVTDICDCCYSGNGRMAIFPGIEFWTPLLPLPAEKSLDLHDIPYVPVSVVQKPLGCAIDSLGYYVNETDTDGDGVPDCEDWEPNTPLGMPVDSLGATVPISADQYIDFARKDPRFTDTTLYEGKTALSADDRSFDLKAALRVNYRPTERRPSERTQSRYLYLAASTDREKASEITDETGTQHGAFTKALLTVYKENPAGLLVSALLTKITELIKQQKYSHTPTYHFDPGRLAGNLLGIGDSGFSNTVTATCTGVKGTVVTLDKGLDDGLGKGNVFTGAERDQVLRVTAVDSTSAVAILKSGSVKKGQTFRLTNKRIASAPLVKLYIPEMQMIPAQYDAFFQKKVRPFLSLNFGFGYADFHSSPAERATRVVVFDDAVKHHDAPAPSAHTAPYTVVFLPVPSFVTTALKEKVKKHQNIELVNSIEKADFVLYLNYAKARPEKPGSFGFFYHPCLDHPGENVPPVFTKDVVETQRLQLSGSKQRDLLQKLYALTRRAIRYKSLVWINDDPKP</sequence>
<evidence type="ECO:0000259" key="2">
    <source>
        <dbReference type="Pfam" id="PF00656"/>
    </source>
</evidence>
<protein>
    <submittedName>
        <fullName evidence="3">Caspase family protein</fullName>
    </submittedName>
</protein>
<evidence type="ECO:0000256" key="1">
    <source>
        <dbReference type="SAM" id="SignalP"/>
    </source>
</evidence>
<dbReference type="InterPro" id="IPR028974">
    <property type="entry name" value="TSP_type-3_rpt"/>
</dbReference>
<reference evidence="3 4" key="1">
    <citation type="journal article" date="2015" name="Int. J. Syst. Evol. Microbiol.">
        <title>Flavisolibacter ginsenosidimutans sp. nov., with ginsenoside-converting activity isolated from soil used for cultivating ginseng.</title>
        <authorList>
            <person name="Zhao Y."/>
            <person name="Liu Q."/>
            <person name="Kang M.S."/>
            <person name="Jin F."/>
            <person name="Yu H."/>
            <person name="Im W.T."/>
        </authorList>
    </citation>
    <scope>NUCLEOTIDE SEQUENCE [LARGE SCALE GENOMIC DNA]</scope>
    <source>
        <strain evidence="3 4">Gsoil 636</strain>
    </source>
</reference>
<dbReference type="AlphaFoldDB" id="A0A5B8UMQ3"/>
<organism evidence="3 4">
    <name type="scientific">Flavisolibacter ginsenosidimutans</name>
    <dbReference type="NCBI Taxonomy" id="661481"/>
    <lineage>
        <taxon>Bacteria</taxon>
        <taxon>Pseudomonadati</taxon>
        <taxon>Bacteroidota</taxon>
        <taxon>Chitinophagia</taxon>
        <taxon>Chitinophagales</taxon>
        <taxon>Chitinophagaceae</taxon>
        <taxon>Flavisolibacter</taxon>
    </lineage>
</organism>